<dbReference type="OrthoDB" id="10564434at2759"/>
<dbReference type="eggNOG" id="KOG1987">
    <property type="taxonomic scope" value="Eukaryota"/>
</dbReference>
<evidence type="ECO:0000313" key="2">
    <source>
        <dbReference type="Proteomes" id="UP000029120"/>
    </source>
</evidence>
<keyword evidence="2" id="KW-1185">Reference proteome</keyword>
<dbReference type="EMBL" id="KL980370">
    <property type="protein sequence ID" value="KFK23294.1"/>
    <property type="molecule type" value="Genomic_DNA"/>
</dbReference>
<reference evidence="2" key="1">
    <citation type="journal article" date="2015" name="Nat. Plants">
        <title>Genome expansion of Arabis alpina linked with retrotransposition and reduced symmetric DNA methylation.</title>
        <authorList>
            <person name="Willing E.M."/>
            <person name="Rawat V."/>
            <person name="Mandakova T."/>
            <person name="Maumus F."/>
            <person name="James G.V."/>
            <person name="Nordstroem K.J."/>
            <person name="Becker C."/>
            <person name="Warthmann N."/>
            <person name="Chica C."/>
            <person name="Szarzynska B."/>
            <person name="Zytnicki M."/>
            <person name="Albani M.C."/>
            <person name="Kiefer C."/>
            <person name="Bergonzi S."/>
            <person name="Castaings L."/>
            <person name="Mateos J.L."/>
            <person name="Berns M.C."/>
            <person name="Bujdoso N."/>
            <person name="Piofczyk T."/>
            <person name="de Lorenzo L."/>
            <person name="Barrero-Sicilia C."/>
            <person name="Mateos I."/>
            <person name="Piednoel M."/>
            <person name="Hagmann J."/>
            <person name="Chen-Min-Tao R."/>
            <person name="Iglesias-Fernandez R."/>
            <person name="Schuster S.C."/>
            <person name="Alonso-Blanco C."/>
            <person name="Roudier F."/>
            <person name="Carbonero P."/>
            <person name="Paz-Ares J."/>
            <person name="Davis S.J."/>
            <person name="Pecinka A."/>
            <person name="Quesneville H."/>
            <person name="Colot V."/>
            <person name="Lysak M.A."/>
            <person name="Weigel D."/>
            <person name="Coupland G."/>
            <person name="Schneeberger K."/>
        </authorList>
    </citation>
    <scope>NUCLEOTIDE SEQUENCE [LARGE SCALE GENOMIC DNA]</scope>
    <source>
        <strain evidence="2">cv. Pajares</strain>
    </source>
</reference>
<organism evidence="1 2">
    <name type="scientific">Arabis alpina</name>
    <name type="common">Alpine rock-cress</name>
    <dbReference type="NCBI Taxonomy" id="50452"/>
    <lineage>
        <taxon>Eukaryota</taxon>
        <taxon>Viridiplantae</taxon>
        <taxon>Streptophyta</taxon>
        <taxon>Embryophyta</taxon>
        <taxon>Tracheophyta</taxon>
        <taxon>Spermatophyta</taxon>
        <taxon>Magnoliopsida</taxon>
        <taxon>eudicotyledons</taxon>
        <taxon>Gunneridae</taxon>
        <taxon>Pentapetalae</taxon>
        <taxon>rosids</taxon>
        <taxon>malvids</taxon>
        <taxon>Brassicales</taxon>
        <taxon>Brassicaceae</taxon>
        <taxon>Arabideae</taxon>
        <taxon>Arabis</taxon>
    </lineage>
</organism>
<dbReference type="Proteomes" id="UP000029120">
    <property type="component" value="Unassembled WGS sequence"/>
</dbReference>
<accession>A0A087G092</accession>
<dbReference type="AlphaFoldDB" id="A0A087G092"/>
<sequence>MFTEESKKRNYGSIFVYCFLCFLFVVEVAFARPYYNLETLMETEAVVEERLSDVVKNSNILPFHSRWGTVPTKNHQKLSQVLETYRDRPPTSYYVKFESFPHMSNLIKD</sequence>
<protein>
    <submittedName>
        <fullName evidence="1">Uncharacterized protein</fullName>
    </submittedName>
</protein>
<proteinExistence type="predicted"/>
<feature type="non-terminal residue" evidence="1">
    <location>
        <position position="109"/>
    </location>
</feature>
<gene>
    <name evidence="1" type="ORF">AALP_AAs51224U000100</name>
</gene>
<evidence type="ECO:0000313" key="1">
    <source>
        <dbReference type="EMBL" id="KFK23294.1"/>
    </source>
</evidence>
<name>A0A087G092_ARAAL</name>
<dbReference type="Gramene" id="KFK23294">
    <property type="protein sequence ID" value="KFK23294"/>
    <property type="gene ID" value="AALP_AAs51224U000100"/>
</dbReference>